<evidence type="ECO:0000256" key="1">
    <source>
        <dbReference type="ARBA" id="ARBA00001946"/>
    </source>
</evidence>
<dbReference type="InterPro" id="IPR018022">
    <property type="entry name" value="IPT"/>
</dbReference>
<dbReference type="Gene3D" id="3.40.50.300">
    <property type="entry name" value="P-loop containing nucleotide triphosphate hydrolases"/>
    <property type="match status" value="1"/>
</dbReference>
<dbReference type="GO" id="GO:0052381">
    <property type="term" value="F:tRNA dimethylallyltransferase activity"/>
    <property type="evidence" value="ECO:0007669"/>
    <property type="project" value="UniProtKB-UniRule"/>
</dbReference>
<dbReference type="AlphaFoldDB" id="A0A6J4KZ57"/>
<organism evidence="14">
    <name type="scientific">uncultured Nocardioidaceae bacterium</name>
    <dbReference type="NCBI Taxonomy" id="253824"/>
    <lineage>
        <taxon>Bacteria</taxon>
        <taxon>Bacillati</taxon>
        <taxon>Actinomycetota</taxon>
        <taxon>Actinomycetes</taxon>
        <taxon>Propionibacteriales</taxon>
        <taxon>Nocardioidaceae</taxon>
        <taxon>environmental samples</taxon>
    </lineage>
</organism>
<comment type="catalytic activity">
    <reaction evidence="9 10 11">
        <text>adenosine(37) in tRNA + dimethylallyl diphosphate = N(6)-dimethylallyladenosine(37) in tRNA + diphosphate</text>
        <dbReference type="Rhea" id="RHEA:26482"/>
        <dbReference type="Rhea" id="RHEA-COMP:10162"/>
        <dbReference type="Rhea" id="RHEA-COMP:10375"/>
        <dbReference type="ChEBI" id="CHEBI:33019"/>
        <dbReference type="ChEBI" id="CHEBI:57623"/>
        <dbReference type="ChEBI" id="CHEBI:74411"/>
        <dbReference type="ChEBI" id="CHEBI:74415"/>
        <dbReference type="EC" id="2.5.1.75"/>
    </reaction>
</comment>
<evidence type="ECO:0000256" key="10">
    <source>
        <dbReference type="HAMAP-Rule" id="MF_00185"/>
    </source>
</evidence>
<evidence type="ECO:0000256" key="12">
    <source>
        <dbReference type="RuleBase" id="RU003784"/>
    </source>
</evidence>
<proteinExistence type="inferred from homology"/>
<evidence type="ECO:0000256" key="11">
    <source>
        <dbReference type="RuleBase" id="RU003783"/>
    </source>
</evidence>
<dbReference type="EC" id="2.5.1.75" evidence="10"/>
<evidence type="ECO:0000256" key="13">
    <source>
        <dbReference type="RuleBase" id="RU003785"/>
    </source>
</evidence>
<gene>
    <name evidence="10" type="primary">miaA</name>
    <name evidence="14" type="ORF">AVDCRST_MAG46-639</name>
</gene>
<dbReference type="InterPro" id="IPR039657">
    <property type="entry name" value="Dimethylallyltransferase"/>
</dbReference>
<comment type="similarity">
    <text evidence="3 10 13">Belongs to the IPP transferase family.</text>
</comment>
<comment type="cofactor">
    <cofactor evidence="1 10">
        <name>Mg(2+)</name>
        <dbReference type="ChEBI" id="CHEBI:18420"/>
    </cofactor>
</comment>
<keyword evidence="5 10" id="KW-0819">tRNA processing</keyword>
<dbReference type="Pfam" id="PF01715">
    <property type="entry name" value="IPPT"/>
    <property type="match status" value="1"/>
</dbReference>
<comment type="subunit">
    <text evidence="10">Monomer.</text>
</comment>
<dbReference type="SUPFAM" id="SSF52540">
    <property type="entry name" value="P-loop containing nucleoside triphosphate hydrolases"/>
    <property type="match status" value="2"/>
</dbReference>
<comment type="function">
    <text evidence="2 10 12">Catalyzes the transfer of a dimethylallyl group onto the adenine at position 37 in tRNAs that read codons beginning with uridine, leading to the formation of N6-(dimethylallyl)adenosine (i(6)A).</text>
</comment>
<dbReference type="GO" id="GO:0005524">
    <property type="term" value="F:ATP binding"/>
    <property type="evidence" value="ECO:0007669"/>
    <property type="project" value="UniProtKB-UniRule"/>
</dbReference>
<dbReference type="InterPro" id="IPR027417">
    <property type="entry name" value="P-loop_NTPase"/>
</dbReference>
<feature type="binding site" evidence="10">
    <location>
        <begin position="12"/>
        <end position="17"/>
    </location>
    <ligand>
        <name>substrate</name>
    </ligand>
</feature>
<dbReference type="Gene3D" id="1.10.20.140">
    <property type="match status" value="1"/>
</dbReference>
<dbReference type="HAMAP" id="MF_00185">
    <property type="entry name" value="IPP_trans"/>
    <property type="match status" value="1"/>
</dbReference>
<feature type="binding site" evidence="10">
    <location>
        <begin position="10"/>
        <end position="17"/>
    </location>
    <ligand>
        <name>ATP</name>
        <dbReference type="ChEBI" id="CHEBI:30616"/>
    </ligand>
</feature>
<keyword evidence="8 10" id="KW-0460">Magnesium</keyword>
<feature type="region of interest" description="Interaction with substrate tRNA" evidence="10">
    <location>
        <begin position="35"/>
        <end position="38"/>
    </location>
</feature>
<keyword evidence="6 10" id="KW-0547">Nucleotide-binding</keyword>
<evidence type="ECO:0000256" key="4">
    <source>
        <dbReference type="ARBA" id="ARBA00022679"/>
    </source>
</evidence>
<feature type="site" description="Interaction with substrate tRNA" evidence="10">
    <location>
        <position position="101"/>
    </location>
</feature>
<evidence type="ECO:0000256" key="3">
    <source>
        <dbReference type="ARBA" id="ARBA00005842"/>
    </source>
</evidence>
<evidence type="ECO:0000256" key="7">
    <source>
        <dbReference type="ARBA" id="ARBA00022840"/>
    </source>
</evidence>
<evidence type="ECO:0000256" key="8">
    <source>
        <dbReference type="ARBA" id="ARBA00022842"/>
    </source>
</evidence>
<dbReference type="FunFam" id="1.10.20.140:FF:000001">
    <property type="entry name" value="tRNA dimethylallyltransferase"/>
    <property type="match status" value="1"/>
</dbReference>
<evidence type="ECO:0000256" key="6">
    <source>
        <dbReference type="ARBA" id="ARBA00022741"/>
    </source>
</evidence>
<dbReference type="GO" id="GO:0006400">
    <property type="term" value="P:tRNA modification"/>
    <property type="evidence" value="ECO:0007669"/>
    <property type="project" value="TreeGrafter"/>
</dbReference>
<keyword evidence="4 10" id="KW-0808">Transferase</keyword>
<reference evidence="14" key="1">
    <citation type="submission" date="2020-02" db="EMBL/GenBank/DDBJ databases">
        <authorList>
            <person name="Meier V. D."/>
        </authorList>
    </citation>
    <scope>NUCLEOTIDE SEQUENCE</scope>
    <source>
        <strain evidence="14">AVDCRST_MAG46</strain>
    </source>
</reference>
<sequence length="317" mass="34894">MSRSVVAVVGPTASGKSDLAVSLAQAVGGEIINADSMQLYRGMDVGTAKLSPEQRRGVPHHLLDVLDVTETASVAQFQTWARNAVTDCHVRAVVPILVGGSALYVRAVLDRFEFPGTDARLRVRLENELALLGPVALHDRLRAADPLAASQILAGNVRRIVRALEVIELTGKPFVASLPAYDYVHAPVLQLGLDVPREVLDERIEARVKRMWADGLVDEVRRLERVGLRDGRTASRALGYAQVLRVLTGELSEQEARDQTAAGTRRFVRKQDAWFRKDHRIHWLPYDAPDLLERAMRLLEGSDATIASRVQASHSGQ</sequence>
<evidence type="ECO:0000256" key="9">
    <source>
        <dbReference type="ARBA" id="ARBA00049563"/>
    </source>
</evidence>
<dbReference type="PANTHER" id="PTHR11088:SF60">
    <property type="entry name" value="TRNA DIMETHYLALLYLTRANSFERASE"/>
    <property type="match status" value="1"/>
</dbReference>
<name>A0A6J4KZ57_9ACTN</name>
<evidence type="ECO:0000313" key="14">
    <source>
        <dbReference type="EMBL" id="CAA9318086.1"/>
    </source>
</evidence>
<protein>
    <recommendedName>
        <fullName evidence="10">tRNA dimethylallyltransferase</fullName>
        <ecNumber evidence="10">2.5.1.75</ecNumber>
    </recommendedName>
    <alternativeName>
        <fullName evidence="10">Dimethylallyl diphosphate:tRNA dimethylallyltransferase</fullName>
        <shortName evidence="10">DMAPP:tRNA dimethylallyltransferase</shortName>
        <shortName evidence="10">DMATase</shortName>
    </alternativeName>
    <alternativeName>
        <fullName evidence="10">Isopentenyl-diphosphate:tRNA isopentenyltransferase</fullName>
        <shortName evidence="10">IPP transferase</shortName>
        <shortName evidence="10">IPPT</shortName>
        <shortName evidence="10">IPTase</shortName>
    </alternativeName>
</protein>
<feature type="site" description="Interaction with substrate tRNA" evidence="10">
    <location>
        <position position="122"/>
    </location>
</feature>
<dbReference type="PANTHER" id="PTHR11088">
    <property type="entry name" value="TRNA DIMETHYLALLYLTRANSFERASE"/>
    <property type="match status" value="1"/>
</dbReference>
<evidence type="ECO:0000256" key="5">
    <source>
        <dbReference type="ARBA" id="ARBA00022694"/>
    </source>
</evidence>
<keyword evidence="7 10" id="KW-0067">ATP-binding</keyword>
<dbReference type="NCBIfam" id="TIGR00174">
    <property type="entry name" value="miaA"/>
    <property type="match status" value="1"/>
</dbReference>
<evidence type="ECO:0000256" key="2">
    <source>
        <dbReference type="ARBA" id="ARBA00003213"/>
    </source>
</evidence>
<dbReference type="EMBL" id="CADCUD010000051">
    <property type="protein sequence ID" value="CAA9318086.1"/>
    <property type="molecule type" value="Genomic_DNA"/>
</dbReference>
<accession>A0A6J4KZ57</accession>
<comment type="caution">
    <text evidence="10">Lacks conserved residue(s) required for the propagation of feature annotation.</text>
</comment>